<feature type="domain" description="N-acetyltransferase" evidence="3">
    <location>
        <begin position="1"/>
        <end position="155"/>
    </location>
</feature>
<dbReference type="InterPro" id="IPR050832">
    <property type="entry name" value="Bact_Acetyltransf"/>
</dbReference>
<reference evidence="4 5" key="1">
    <citation type="submission" date="2016-07" db="EMBL/GenBank/DDBJ databases">
        <title>Developing Vibrio natriegens as a novel, fast-growing host for biotechnology.</title>
        <authorList>
            <person name="Weinstock M.T."/>
            <person name="Hesek E.D."/>
            <person name="Wilson C.M."/>
            <person name="Gibson D.G."/>
        </authorList>
    </citation>
    <scope>NUCLEOTIDE SEQUENCE [LARGE SCALE GENOMIC DNA]</scope>
    <source>
        <strain evidence="4 5">ATCC 14048</strain>
    </source>
</reference>
<evidence type="ECO:0000313" key="5">
    <source>
        <dbReference type="Proteomes" id="UP000092741"/>
    </source>
</evidence>
<organism evidence="4 5">
    <name type="scientific">Vibrio natriegens NBRC 15636 = ATCC 14048 = DSM 759</name>
    <dbReference type="NCBI Taxonomy" id="1219067"/>
    <lineage>
        <taxon>Bacteria</taxon>
        <taxon>Pseudomonadati</taxon>
        <taxon>Pseudomonadota</taxon>
        <taxon>Gammaproteobacteria</taxon>
        <taxon>Vibrionales</taxon>
        <taxon>Vibrionaceae</taxon>
        <taxon>Vibrio</taxon>
    </lineage>
</organism>
<dbReference type="RefSeq" id="WP_020333295.1">
    <property type="nucleotide sequence ID" value="NZ_ATFJ01000004.1"/>
</dbReference>
<dbReference type="CDD" id="cd04301">
    <property type="entry name" value="NAT_SF"/>
    <property type="match status" value="1"/>
</dbReference>
<dbReference type="Proteomes" id="UP000092741">
    <property type="component" value="Chromosome 1"/>
</dbReference>
<evidence type="ECO:0000259" key="3">
    <source>
        <dbReference type="PROSITE" id="PS51186"/>
    </source>
</evidence>
<accession>A0AAN0Y2M6</accession>
<keyword evidence="1" id="KW-0808">Transferase</keyword>
<dbReference type="PROSITE" id="PS51186">
    <property type="entry name" value="GNAT"/>
    <property type="match status" value="1"/>
</dbReference>
<dbReference type="PANTHER" id="PTHR43877:SF2">
    <property type="entry name" value="AMINOALKYLPHOSPHONATE N-ACETYLTRANSFERASE-RELATED"/>
    <property type="match status" value="1"/>
</dbReference>
<keyword evidence="2" id="KW-0012">Acyltransferase</keyword>
<keyword evidence="5" id="KW-1185">Reference proteome</keyword>
<dbReference type="InterPro" id="IPR000182">
    <property type="entry name" value="GNAT_dom"/>
</dbReference>
<evidence type="ECO:0000256" key="2">
    <source>
        <dbReference type="ARBA" id="ARBA00023315"/>
    </source>
</evidence>
<evidence type="ECO:0000256" key="1">
    <source>
        <dbReference type="ARBA" id="ARBA00022679"/>
    </source>
</evidence>
<evidence type="ECO:0000313" key="4">
    <source>
        <dbReference type="EMBL" id="ANQ12644.1"/>
    </source>
</evidence>
<dbReference type="SUPFAM" id="SSF55729">
    <property type="entry name" value="Acyl-CoA N-acyltransferases (Nat)"/>
    <property type="match status" value="1"/>
</dbReference>
<dbReference type="InterPro" id="IPR016181">
    <property type="entry name" value="Acyl_CoA_acyltransferase"/>
</dbReference>
<dbReference type="Pfam" id="PF00583">
    <property type="entry name" value="Acetyltransf_1"/>
    <property type="match status" value="1"/>
</dbReference>
<protein>
    <submittedName>
        <fullName evidence="4">Acetyltransferase</fullName>
    </submittedName>
</protein>
<sequence length="156" mass="17922">MEFVPVNIEQQLDLCIAFRRDAYAVSYGSLDGFNTEDTAAWFERLASLPDAGFYHAIKNDETIGQIEFRKDLIDDEGVKYGYINLFYLKPEFRGQGLGGELQDFIFSQLKSAKCQYVQLRYLPANSQGVAFYRKHGWKDVGEMDTRGQLAQKRIPE</sequence>
<dbReference type="GO" id="GO:0016747">
    <property type="term" value="F:acyltransferase activity, transferring groups other than amino-acyl groups"/>
    <property type="evidence" value="ECO:0007669"/>
    <property type="project" value="InterPro"/>
</dbReference>
<proteinExistence type="predicted"/>
<dbReference type="AlphaFoldDB" id="A0AAN0Y2M6"/>
<dbReference type="KEGG" id="vna:PN96_05680"/>
<dbReference type="PANTHER" id="PTHR43877">
    <property type="entry name" value="AMINOALKYLPHOSPHONATE N-ACETYLTRANSFERASE-RELATED-RELATED"/>
    <property type="match status" value="1"/>
</dbReference>
<dbReference type="GeneID" id="70912272"/>
<dbReference type="Gene3D" id="3.40.630.30">
    <property type="match status" value="1"/>
</dbReference>
<name>A0AAN0Y2M6_VIBNA</name>
<gene>
    <name evidence="4" type="ORF">BA890_07665</name>
</gene>
<dbReference type="EMBL" id="CP016345">
    <property type="protein sequence ID" value="ANQ12644.1"/>
    <property type="molecule type" value="Genomic_DNA"/>
</dbReference>